<proteinExistence type="predicted"/>
<dbReference type="EMBL" id="CAJVPW010000091">
    <property type="protein sequence ID" value="CAG8442526.1"/>
    <property type="molecule type" value="Genomic_DNA"/>
</dbReference>
<keyword evidence="2" id="KW-1185">Reference proteome</keyword>
<accession>A0ACA9JYS0</accession>
<gene>
    <name evidence="1" type="ORF">SPELUC_LOCUS282</name>
</gene>
<name>A0ACA9JYS0_9GLOM</name>
<evidence type="ECO:0000313" key="2">
    <source>
        <dbReference type="Proteomes" id="UP000789366"/>
    </source>
</evidence>
<sequence>MYNILLIENNSIVLVVIVVNGYRLPNSVVILDILTIRRIIHSHMLELRLTLSIGGTPDFKSKINIQMEIAELDERKLNCCCQKLSDIEIDADNNFDTPSQQLKRKDARDSSFLFAFKLLRQL</sequence>
<comment type="caution">
    <text evidence="1">The sequence shown here is derived from an EMBL/GenBank/DDBJ whole genome shotgun (WGS) entry which is preliminary data.</text>
</comment>
<evidence type="ECO:0000313" key="1">
    <source>
        <dbReference type="EMBL" id="CAG8442526.1"/>
    </source>
</evidence>
<organism evidence="1 2">
    <name type="scientific">Cetraspora pellucida</name>
    <dbReference type="NCBI Taxonomy" id="1433469"/>
    <lineage>
        <taxon>Eukaryota</taxon>
        <taxon>Fungi</taxon>
        <taxon>Fungi incertae sedis</taxon>
        <taxon>Mucoromycota</taxon>
        <taxon>Glomeromycotina</taxon>
        <taxon>Glomeromycetes</taxon>
        <taxon>Diversisporales</taxon>
        <taxon>Gigasporaceae</taxon>
        <taxon>Cetraspora</taxon>
    </lineage>
</organism>
<reference evidence="1" key="1">
    <citation type="submission" date="2021-06" db="EMBL/GenBank/DDBJ databases">
        <authorList>
            <person name="Kallberg Y."/>
            <person name="Tangrot J."/>
            <person name="Rosling A."/>
        </authorList>
    </citation>
    <scope>NUCLEOTIDE SEQUENCE</scope>
    <source>
        <strain evidence="1">28 12/20/2015</strain>
    </source>
</reference>
<protein>
    <submittedName>
        <fullName evidence="1">16639_t:CDS:1</fullName>
    </submittedName>
</protein>
<dbReference type="Proteomes" id="UP000789366">
    <property type="component" value="Unassembled WGS sequence"/>
</dbReference>